<dbReference type="SUPFAM" id="SSF47473">
    <property type="entry name" value="EF-hand"/>
    <property type="match status" value="1"/>
</dbReference>
<evidence type="ECO:0000259" key="1">
    <source>
        <dbReference type="PROSITE" id="PS50222"/>
    </source>
</evidence>
<dbReference type="Pfam" id="PF13202">
    <property type="entry name" value="EF-hand_5"/>
    <property type="match status" value="2"/>
</dbReference>
<dbReference type="Gene3D" id="1.10.238.10">
    <property type="entry name" value="EF-hand"/>
    <property type="match status" value="1"/>
</dbReference>
<feature type="domain" description="EF-hand" evidence="1">
    <location>
        <begin position="264"/>
        <end position="299"/>
    </location>
</feature>
<dbReference type="InterPro" id="IPR011992">
    <property type="entry name" value="EF-hand-dom_pair"/>
</dbReference>
<accession>A0A5Q0H3H8</accession>
<dbReference type="PROSITE" id="PS50222">
    <property type="entry name" value="EF_HAND_2"/>
    <property type="match status" value="2"/>
</dbReference>
<dbReference type="GO" id="GO:0005509">
    <property type="term" value="F:calcium ion binding"/>
    <property type="evidence" value="ECO:0007669"/>
    <property type="project" value="InterPro"/>
</dbReference>
<dbReference type="PROSITE" id="PS00018">
    <property type="entry name" value="EF_HAND_1"/>
    <property type="match status" value="2"/>
</dbReference>
<dbReference type="CDD" id="cd00051">
    <property type="entry name" value="EFh"/>
    <property type="match status" value="1"/>
</dbReference>
<protein>
    <submittedName>
        <fullName evidence="2">EF-hand domain-containing protein</fullName>
    </submittedName>
</protein>
<evidence type="ECO:0000313" key="2">
    <source>
        <dbReference type="EMBL" id="QFZ20786.1"/>
    </source>
</evidence>
<dbReference type="InterPro" id="IPR018247">
    <property type="entry name" value="EF_Hand_1_Ca_BS"/>
</dbReference>
<proteinExistence type="predicted"/>
<organism evidence="2 3">
    <name type="scientific">Saccharothrix syringae</name>
    <name type="common">Nocardiopsis syringae</name>
    <dbReference type="NCBI Taxonomy" id="103733"/>
    <lineage>
        <taxon>Bacteria</taxon>
        <taxon>Bacillati</taxon>
        <taxon>Actinomycetota</taxon>
        <taxon>Actinomycetes</taxon>
        <taxon>Pseudonocardiales</taxon>
        <taxon>Pseudonocardiaceae</taxon>
        <taxon>Saccharothrix</taxon>
    </lineage>
</organism>
<gene>
    <name evidence="2" type="ORF">EKG83_28365</name>
</gene>
<dbReference type="KEGG" id="ssyi:EKG83_28365"/>
<sequence length="313" mass="33769">MSARTRLVAQLSVPGCASVRRANVLLVPPRGGSAVACADVVGGLRVRRKSPHVRAERVDYRGGDGVDVLIGAPRFGTRRVLDALDRRRRKPGGHRLSATGVGLCSVPGRDFTIGRRSLVGHVTCLYTWLHVTGGGSMAAGLSVRKRERMFARLDRDGDGVVDERDVHDHIDLLLTAFGIAVDAPEAVRFHSWGDRLWEALSRAEAGGRRLITRAGYVDLIDGQLVEQVYVPMNRTLFAIADADGDGDGFVTRAELAAALGIDGMSDPDLHAALHRLDRDGDGRISRTDLDQATRELFLSEDPEAVGNLLLGSS</sequence>
<feature type="domain" description="EF-hand" evidence="1">
    <location>
        <begin position="141"/>
        <end position="176"/>
    </location>
</feature>
<dbReference type="InterPro" id="IPR002048">
    <property type="entry name" value="EF_hand_dom"/>
</dbReference>
<dbReference type="Proteomes" id="UP000325787">
    <property type="component" value="Chromosome"/>
</dbReference>
<reference evidence="3" key="1">
    <citation type="journal article" date="2021" name="Curr. Microbiol.">
        <title>Complete genome of nocamycin-producing strain Saccharothrix syringae NRRL B-16468 reveals the biosynthetic potential for secondary metabolites.</title>
        <authorList>
            <person name="Mo X."/>
            <person name="Yang S."/>
        </authorList>
    </citation>
    <scope>NUCLEOTIDE SEQUENCE [LARGE SCALE GENOMIC DNA]</scope>
    <source>
        <strain evidence="3">ATCC 51364 / DSM 43886 / JCM 6844 / KCTC 9398 / NBRC 14523 / NRRL B-16468 / INA 2240</strain>
    </source>
</reference>
<keyword evidence="3" id="KW-1185">Reference proteome</keyword>
<dbReference type="SMART" id="SM00054">
    <property type="entry name" value="EFh"/>
    <property type="match status" value="3"/>
</dbReference>
<name>A0A5Q0H3H8_SACSY</name>
<dbReference type="EMBL" id="CP034550">
    <property type="protein sequence ID" value="QFZ20786.1"/>
    <property type="molecule type" value="Genomic_DNA"/>
</dbReference>
<dbReference type="AlphaFoldDB" id="A0A5Q0H3H8"/>
<evidence type="ECO:0000313" key="3">
    <source>
        <dbReference type="Proteomes" id="UP000325787"/>
    </source>
</evidence>